<feature type="domain" description="Tse2 ADP-ribosyltransferase toxin" evidence="2">
    <location>
        <begin position="16"/>
        <end position="104"/>
    </location>
</feature>
<evidence type="ECO:0000259" key="2">
    <source>
        <dbReference type="Pfam" id="PF18648"/>
    </source>
</evidence>
<dbReference type="OrthoDB" id="10266325at2759"/>
<proteinExistence type="predicted"/>
<feature type="region of interest" description="Disordered" evidence="1">
    <location>
        <begin position="110"/>
        <end position="145"/>
    </location>
</feature>
<evidence type="ECO:0000256" key="1">
    <source>
        <dbReference type="SAM" id="MobiDB-lite"/>
    </source>
</evidence>
<dbReference type="InterPro" id="IPR041018">
    <property type="entry name" value="ADPRTs_Tse2"/>
</dbReference>
<accession>A0A507B358</accession>
<dbReference type="Pfam" id="PF18648">
    <property type="entry name" value="ADPRTs_Tse2"/>
    <property type="match status" value="1"/>
</dbReference>
<dbReference type="GeneID" id="41970635"/>
<evidence type="ECO:0000313" key="3">
    <source>
        <dbReference type="EMBL" id="TPX17545.1"/>
    </source>
</evidence>
<gene>
    <name evidence="3" type="ORF">E0L32_003188</name>
</gene>
<comment type="caution">
    <text evidence="3">The sequence shown here is derived from an EMBL/GenBank/DDBJ whole genome shotgun (WGS) entry which is preliminary data.</text>
</comment>
<dbReference type="AlphaFoldDB" id="A0A507B358"/>
<keyword evidence="4" id="KW-1185">Reference proteome</keyword>
<reference evidence="3 4" key="1">
    <citation type="submission" date="2019-06" db="EMBL/GenBank/DDBJ databases">
        <title>Draft genome sequence of the filamentous fungus Phialemoniopsis curvata isolated from diesel fuel.</title>
        <authorList>
            <person name="Varaljay V.A."/>
            <person name="Lyon W.J."/>
            <person name="Crouch A.L."/>
            <person name="Drake C.E."/>
            <person name="Hollomon J.M."/>
            <person name="Nadeau L.J."/>
            <person name="Nunn H.S."/>
            <person name="Stevenson B.S."/>
            <person name="Bojanowski C.L."/>
            <person name="Crookes-Goodson W.J."/>
        </authorList>
    </citation>
    <scope>NUCLEOTIDE SEQUENCE [LARGE SCALE GENOMIC DNA]</scope>
    <source>
        <strain evidence="3 4">D216</strain>
    </source>
</reference>
<sequence length="189" mass="20889">MDPPPGLIATFRKFPKELFRINYGPDIQLREWNGRWGRRNFDINAPQGWVLPKALDAATYKGPNGAAMQSNSPLQHWLVKRARADLMVYAIPEGERLYLHGLVIATGPDSGLGRHDSSQGLGSGSRGARSLLAPASTKDVATRSGLQTHKLYESERDALHQSSMAVSIPESHGTEWIGRRKKSTFRGVM</sequence>
<dbReference type="EMBL" id="SKBQ01000013">
    <property type="protein sequence ID" value="TPX17545.1"/>
    <property type="molecule type" value="Genomic_DNA"/>
</dbReference>
<dbReference type="RefSeq" id="XP_030999256.1">
    <property type="nucleotide sequence ID" value="XM_031137460.1"/>
</dbReference>
<protein>
    <recommendedName>
        <fullName evidence="2">Tse2 ADP-ribosyltransferase toxin domain-containing protein</fullName>
    </recommendedName>
</protein>
<name>A0A507B358_9PEZI</name>
<evidence type="ECO:0000313" key="4">
    <source>
        <dbReference type="Proteomes" id="UP000319257"/>
    </source>
</evidence>
<dbReference type="InParanoid" id="A0A507B358"/>
<organism evidence="3 4">
    <name type="scientific">Thyridium curvatum</name>
    <dbReference type="NCBI Taxonomy" id="1093900"/>
    <lineage>
        <taxon>Eukaryota</taxon>
        <taxon>Fungi</taxon>
        <taxon>Dikarya</taxon>
        <taxon>Ascomycota</taxon>
        <taxon>Pezizomycotina</taxon>
        <taxon>Sordariomycetes</taxon>
        <taxon>Sordariomycetidae</taxon>
        <taxon>Thyridiales</taxon>
        <taxon>Thyridiaceae</taxon>
        <taxon>Thyridium</taxon>
    </lineage>
</organism>
<dbReference type="Proteomes" id="UP000319257">
    <property type="component" value="Unassembled WGS sequence"/>
</dbReference>